<name>A0AAN9YT42_9PEZI</name>
<feature type="chain" id="PRO_5042887476" description="Cytochrome P450" evidence="1">
    <location>
        <begin position="23"/>
        <end position="201"/>
    </location>
</feature>
<evidence type="ECO:0008006" key="4">
    <source>
        <dbReference type="Google" id="ProtNLM"/>
    </source>
</evidence>
<organism evidence="2 3">
    <name type="scientific">Diatrype stigma</name>
    <dbReference type="NCBI Taxonomy" id="117547"/>
    <lineage>
        <taxon>Eukaryota</taxon>
        <taxon>Fungi</taxon>
        <taxon>Dikarya</taxon>
        <taxon>Ascomycota</taxon>
        <taxon>Pezizomycotina</taxon>
        <taxon>Sordariomycetes</taxon>
        <taxon>Xylariomycetidae</taxon>
        <taxon>Xylariales</taxon>
        <taxon>Diatrypaceae</taxon>
        <taxon>Diatrype</taxon>
    </lineage>
</organism>
<keyword evidence="1" id="KW-0732">Signal</keyword>
<evidence type="ECO:0000313" key="2">
    <source>
        <dbReference type="EMBL" id="KAK7752915.1"/>
    </source>
</evidence>
<dbReference type="Proteomes" id="UP001320420">
    <property type="component" value="Unassembled WGS sequence"/>
</dbReference>
<comment type="caution">
    <text evidence="2">The sequence shown here is derived from an EMBL/GenBank/DDBJ whole genome shotgun (WGS) entry which is preliminary data.</text>
</comment>
<dbReference type="GO" id="GO:0016705">
    <property type="term" value="F:oxidoreductase activity, acting on paired donors, with incorporation or reduction of molecular oxygen"/>
    <property type="evidence" value="ECO:0007669"/>
    <property type="project" value="InterPro"/>
</dbReference>
<evidence type="ECO:0000313" key="3">
    <source>
        <dbReference type="Proteomes" id="UP001320420"/>
    </source>
</evidence>
<dbReference type="InterPro" id="IPR036396">
    <property type="entry name" value="Cyt_P450_sf"/>
</dbReference>
<dbReference type="Gene3D" id="1.10.630.10">
    <property type="entry name" value="Cytochrome P450"/>
    <property type="match status" value="1"/>
</dbReference>
<feature type="signal peptide" evidence="1">
    <location>
        <begin position="1"/>
        <end position="22"/>
    </location>
</feature>
<dbReference type="PANTHER" id="PTHR47582">
    <property type="entry name" value="P450, PUTATIVE (EUROFUNG)-RELATED"/>
    <property type="match status" value="1"/>
</dbReference>
<dbReference type="EMBL" id="JAKJXP020000033">
    <property type="protein sequence ID" value="KAK7752915.1"/>
    <property type="molecule type" value="Genomic_DNA"/>
</dbReference>
<dbReference type="GO" id="GO:0005506">
    <property type="term" value="F:iron ion binding"/>
    <property type="evidence" value="ECO:0007669"/>
    <property type="project" value="InterPro"/>
</dbReference>
<gene>
    <name evidence="2" type="ORF">SLS62_005074</name>
</gene>
<dbReference type="GO" id="GO:0020037">
    <property type="term" value="F:heme binding"/>
    <property type="evidence" value="ECO:0007669"/>
    <property type="project" value="InterPro"/>
</dbReference>
<evidence type="ECO:0000256" key="1">
    <source>
        <dbReference type="SAM" id="SignalP"/>
    </source>
</evidence>
<sequence length="201" mass="22538">MAFGGIAATYVFFWALLHLTQDNNEPPVVSSSIPFISPLLGMIRWSMDFYSVMRKRHRELPMYTLRIPGTRIYVVNALDLIPVVQRQWRTLMFAPIQVRAAQAAMGVGKDTVAILERDMVTEAGFVNGMIKATHPTMGNGPALDALNAKAFEVFDKTLSGLTTPTTISMFRWIDEQIMHATTDAVYGPSNPMRDTRNLEAW</sequence>
<dbReference type="GO" id="GO:0004497">
    <property type="term" value="F:monooxygenase activity"/>
    <property type="evidence" value="ECO:0007669"/>
    <property type="project" value="InterPro"/>
</dbReference>
<dbReference type="InterPro" id="IPR053007">
    <property type="entry name" value="CYP450_monoxygenase_sec-met"/>
</dbReference>
<keyword evidence="3" id="KW-1185">Reference proteome</keyword>
<dbReference type="PANTHER" id="PTHR47582:SF1">
    <property type="entry name" value="P450, PUTATIVE (EUROFUNG)-RELATED"/>
    <property type="match status" value="1"/>
</dbReference>
<accession>A0AAN9YT42</accession>
<reference evidence="2 3" key="1">
    <citation type="submission" date="2024-02" db="EMBL/GenBank/DDBJ databases">
        <title>De novo assembly and annotation of 12 fungi associated with fruit tree decline syndrome in Ontario, Canada.</title>
        <authorList>
            <person name="Sulman M."/>
            <person name="Ellouze W."/>
            <person name="Ilyukhin E."/>
        </authorList>
    </citation>
    <scope>NUCLEOTIDE SEQUENCE [LARGE SCALE GENOMIC DNA]</scope>
    <source>
        <strain evidence="2 3">M11/M66-122</strain>
    </source>
</reference>
<proteinExistence type="predicted"/>
<protein>
    <recommendedName>
        <fullName evidence="4">Cytochrome P450</fullName>
    </recommendedName>
</protein>
<dbReference type="AlphaFoldDB" id="A0AAN9YT42"/>